<sequence length="112" mass="12277">MVVPRSRNLISRGPLWKKKDIMTLPGLMCTAFDIFGGKSHVSTAFSDTCFCTLPQHFNDTDCTHRTQPSSTNAFHNLQLPPPLKIESFLVVPSYTLACSVVDDSLCATLSSA</sequence>
<evidence type="ECO:0000313" key="2">
    <source>
        <dbReference type="Proteomes" id="UP000887159"/>
    </source>
</evidence>
<accession>A0A8X7BIP4</accession>
<comment type="caution">
    <text evidence="1">The sequence shown here is derived from an EMBL/GenBank/DDBJ whole genome shotgun (WGS) entry which is preliminary data.</text>
</comment>
<dbReference type="EMBL" id="BMAU01021404">
    <property type="protein sequence ID" value="GFY32700.1"/>
    <property type="molecule type" value="Genomic_DNA"/>
</dbReference>
<dbReference type="AlphaFoldDB" id="A0A8X7BIP4"/>
<organism evidence="1 2">
    <name type="scientific">Trichonephila clavipes</name>
    <name type="common">Golden silk orbweaver</name>
    <name type="synonym">Nephila clavipes</name>
    <dbReference type="NCBI Taxonomy" id="2585209"/>
    <lineage>
        <taxon>Eukaryota</taxon>
        <taxon>Metazoa</taxon>
        <taxon>Ecdysozoa</taxon>
        <taxon>Arthropoda</taxon>
        <taxon>Chelicerata</taxon>
        <taxon>Arachnida</taxon>
        <taxon>Araneae</taxon>
        <taxon>Araneomorphae</taxon>
        <taxon>Entelegynae</taxon>
        <taxon>Araneoidea</taxon>
        <taxon>Nephilidae</taxon>
        <taxon>Trichonephila</taxon>
    </lineage>
</organism>
<reference evidence="1" key="1">
    <citation type="submission" date="2020-08" db="EMBL/GenBank/DDBJ databases">
        <title>Multicomponent nature underlies the extraordinary mechanical properties of spider dragline silk.</title>
        <authorList>
            <person name="Kono N."/>
            <person name="Nakamura H."/>
            <person name="Mori M."/>
            <person name="Yoshida Y."/>
            <person name="Ohtoshi R."/>
            <person name="Malay A.D."/>
            <person name="Moran D.A.P."/>
            <person name="Tomita M."/>
            <person name="Numata K."/>
            <person name="Arakawa K."/>
        </authorList>
    </citation>
    <scope>NUCLEOTIDE SEQUENCE</scope>
</reference>
<name>A0A8X7BIP4_TRICX</name>
<keyword evidence="2" id="KW-1185">Reference proteome</keyword>
<gene>
    <name evidence="1" type="ORF">TNCV_4638061</name>
</gene>
<evidence type="ECO:0000313" key="1">
    <source>
        <dbReference type="EMBL" id="GFY32700.1"/>
    </source>
</evidence>
<proteinExistence type="predicted"/>
<dbReference type="Proteomes" id="UP000887159">
    <property type="component" value="Unassembled WGS sequence"/>
</dbReference>
<protein>
    <submittedName>
        <fullName evidence="1">Uncharacterized protein</fullName>
    </submittedName>
</protein>